<dbReference type="AlphaFoldDB" id="A0A2G9FZD4"/>
<keyword evidence="3" id="KW-1185">Reference proteome</keyword>
<organism evidence="2 3">
    <name type="scientific">Handroanthus impetiginosus</name>
    <dbReference type="NCBI Taxonomy" id="429701"/>
    <lineage>
        <taxon>Eukaryota</taxon>
        <taxon>Viridiplantae</taxon>
        <taxon>Streptophyta</taxon>
        <taxon>Embryophyta</taxon>
        <taxon>Tracheophyta</taxon>
        <taxon>Spermatophyta</taxon>
        <taxon>Magnoliopsida</taxon>
        <taxon>eudicotyledons</taxon>
        <taxon>Gunneridae</taxon>
        <taxon>Pentapetalae</taxon>
        <taxon>asterids</taxon>
        <taxon>lamiids</taxon>
        <taxon>Lamiales</taxon>
        <taxon>Bignoniaceae</taxon>
        <taxon>Crescentiina</taxon>
        <taxon>Tabebuia alliance</taxon>
        <taxon>Handroanthus</taxon>
    </lineage>
</organism>
<comment type="caution">
    <text evidence="2">The sequence shown here is derived from an EMBL/GenBank/DDBJ whole genome shotgun (WGS) entry which is preliminary data.</text>
</comment>
<accession>A0A2G9FZD4</accession>
<feature type="region of interest" description="Disordered" evidence="1">
    <location>
        <begin position="16"/>
        <end position="40"/>
    </location>
</feature>
<protein>
    <submittedName>
        <fullName evidence="2">Uncharacterized protein</fullName>
    </submittedName>
</protein>
<dbReference type="EMBL" id="NKXS01008534">
    <property type="protein sequence ID" value="PIM98301.1"/>
    <property type="molecule type" value="Genomic_DNA"/>
</dbReference>
<sequence length="84" mass="9097">MNRMWMAAGVAVVNGHSDQGQKLRSARHGPESADLRPFSGVLNSDLGSSSRWPWRRCPEETGGGISPITAACAYWHQLATTCVN</sequence>
<evidence type="ECO:0000313" key="3">
    <source>
        <dbReference type="Proteomes" id="UP000231279"/>
    </source>
</evidence>
<reference evidence="3" key="1">
    <citation type="journal article" date="2018" name="Gigascience">
        <title>Genome assembly of the Pink Ipe (Handroanthus impetiginosus, Bignoniaceae), a highly valued, ecologically keystone Neotropical timber forest tree.</title>
        <authorList>
            <person name="Silva-Junior O.B."/>
            <person name="Grattapaglia D."/>
            <person name="Novaes E."/>
            <person name="Collevatti R.G."/>
        </authorList>
    </citation>
    <scope>NUCLEOTIDE SEQUENCE [LARGE SCALE GENOMIC DNA]</scope>
    <source>
        <strain evidence="3">cv. UFG-1</strain>
    </source>
</reference>
<evidence type="ECO:0000313" key="2">
    <source>
        <dbReference type="EMBL" id="PIM98301.1"/>
    </source>
</evidence>
<evidence type="ECO:0000256" key="1">
    <source>
        <dbReference type="SAM" id="MobiDB-lite"/>
    </source>
</evidence>
<dbReference type="Proteomes" id="UP000231279">
    <property type="component" value="Unassembled WGS sequence"/>
</dbReference>
<dbReference type="OrthoDB" id="1923904at2759"/>
<proteinExistence type="predicted"/>
<gene>
    <name evidence="2" type="ORF">CDL12_29221</name>
</gene>
<name>A0A2G9FZD4_9LAMI</name>